<evidence type="ECO:0000256" key="3">
    <source>
        <dbReference type="ARBA" id="ARBA00022692"/>
    </source>
</evidence>
<dbReference type="InterPro" id="IPR005899">
    <property type="entry name" value="Na_pump_deCOase"/>
</dbReference>
<comment type="subcellular location">
    <subcellularLocation>
        <location evidence="1">Cell membrane</location>
    </subcellularLocation>
</comment>
<organism evidence="7">
    <name type="scientific">marine metagenome</name>
    <dbReference type="NCBI Taxonomy" id="408172"/>
    <lineage>
        <taxon>unclassified sequences</taxon>
        <taxon>metagenomes</taxon>
        <taxon>ecological metagenomes</taxon>
    </lineage>
</organism>
<keyword evidence="5 6" id="KW-0472">Membrane</keyword>
<dbReference type="AlphaFoldDB" id="A0A381NY58"/>
<dbReference type="NCBIfam" id="TIGR01195">
    <property type="entry name" value="oadG_fam"/>
    <property type="match status" value="1"/>
</dbReference>
<evidence type="ECO:0008006" key="8">
    <source>
        <dbReference type="Google" id="ProtNLM"/>
    </source>
</evidence>
<dbReference type="GO" id="GO:0005886">
    <property type="term" value="C:plasma membrane"/>
    <property type="evidence" value="ECO:0007669"/>
    <property type="project" value="UniProtKB-SubCell"/>
</dbReference>
<name>A0A381NY58_9ZZZZ</name>
<feature type="transmembrane region" description="Helical" evidence="6">
    <location>
        <begin position="12"/>
        <end position="34"/>
    </location>
</feature>
<keyword evidence="2" id="KW-1003">Cell membrane</keyword>
<keyword evidence="4 6" id="KW-1133">Transmembrane helix</keyword>
<evidence type="ECO:0000313" key="7">
    <source>
        <dbReference type="EMBL" id="SUZ59565.1"/>
    </source>
</evidence>
<reference evidence="7" key="1">
    <citation type="submission" date="2018-05" db="EMBL/GenBank/DDBJ databases">
        <authorList>
            <person name="Lanie J.A."/>
            <person name="Ng W.-L."/>
            <person name="Kazmierczak K.M."/>
            <person name="Andrzejewski T.M."/>
            <person name="Davidsen T.M."/>
            <person name="Wayne K.J."/>
            <person name="Tettelin H."/>
            <person name="Glass J.I."/>
            <person name="Rusch D."/>
            <person name="Podicherti R."/>
            <person name="Tsui H.-C.T."/>
            <person name="Winkler M.E."/>
        </authorList>
    </citation>
    <scope>NUCLEOTIDE SEQUENCE</scope>
</reference>
<protein>
    <recommendedName>
        <fullName evidence="8">Oxaloacetate decarboxylase gamma chain</fullName>
    </recommendedName>
</protein>
<gene>
    <name evidence="7" type="ORF">METZ01_LOCUS12419</name>
</gene>
<evidence type="ECO:0000256" key="6">
    <source>
        <dbReference type="SAM" id="Phobius"/>
    </source>
</evidence>
<evidence type="ECO:0000256" key="2">
    <source>
        <dbReference type="ARBA" id="ARBA00022475"/>
    </source>
</evidence>
<accession>A0A381NY58</accession>
<proteinExistence type="predicted"/>
<evidence type="ECO:0000256" key="5">
    <source>
        <dbReference type="ARBA" id="ARBA00023136"/>
    </source>
</evidence>
<sequence>MDNNLVTEALTLTMYGMGFVFVFLALMVVVTTLMSASVLRFQPNVILEPSGAVIDDGIDEEAEFVIREAIKMHREN</sequence>
<dbReference type="Pfam" id="PF04277">
    <property type="entry name" value="OAD_gamma"/>
    <property type="match status" value="1"/>
</dbReference>
<keyword evidence="3 6" id="KW-0812">Transmembrane</keyword>
<evidence type="ECO:0000256" key="4">
    <source>
        <dbReference type="ARBA" id="ARBA00022989"/>
    </source>
</evidence>
<evidence type="ECO:0000256" key="1">
    <source>
        <dbReference type="ARBA" id="ARBA00004236"/>
    </source>
</evidence>
<dbReference type="GO" id="GO:0015081">
    <property type="term" value="F:sodium ion transmembrane transporter activity"/>
    <property type="evidence" value="ECO:0007669"/>
    <property type="project" value="InterPro"/>
</dbReference>
<dbReference type="GO" id="GO:0036376">
    <property type="term" value="P:sodium ion export across plasma membrane"/>
    <property type="evidence" value="ECO:0007669"/>
    <property type="project" value="InterPro"/>
</dbReference>
<dbReference type="EMBL" id="UINC01000686">
    <property type="protein sequence ID" value="SUZ59565.1"/>
    <property type="molecule type" value="Genomic_DNA"/>
</dbReference>